<comment type="subcellular location">
    <subcellularLocation>
        <location evidence="1">Cell inner membrane</location>
        <topology evidence="1">Multi-pass membrane protein</topology>
    </subcellularLocation>
    <subcellularLocation>
        <location evidence="8">Cell membrane</location>
        <topology evidence="8">Multi-pass membrane protein</topology>
    </subcellularLocation>
</comment>
<dbReference type="EMBL" id="CP016619">
    <property type="protein sequence ID" value="ANY84716.1"/>
    <property type="molecule type" value="Genomic_DNA"/>
</dbReference>
<feature type="transmembrane region" description="Helical" evidence="8">
    <location>
        <begin position="124"/>
        <end position="145"/>
    </location>
</feature>
<evidence type="ECO:0000256" key="4">
    <source>
        <dbReference type="ARBA" id="ARBA00022475"/>
    </source>
</evidence>
<dbReference type="NCBIfam" id="TIGR01726">
    <property type="entry name" value="HEQRo_perm_3TM"/>
    <property type="match status" value="1"/>
</dbReference>
<proteinExistence type="inferred from homology"/>
<keyword evidence="4" id="KW-1003">Cell membrane</keyword>
<accession>A0A1B2EXP0</accession>
<feature type="transmembrane region" description="Helical" evidence="8">
    <location>
        <begin position="95"/>
        <end position="112"/>
    </location>
</feature>
<evidence type="ECO:0000256" key="3">
    <source>
        <dbReference type="ARBA" id="ARBA00022448"/>
    </source>
</evidence>
<evidence type="ECO:0000256" key="1">
    <source>
        <dbReference type="ARBA" id="ARBA00004429"/>
    </source>
</evidence>
<dbReference type="InterPro" id="IPR010065">
    <property type="entry name" value="AA_ABC_transptr_permease_3TM"/>
</dbReference>
<evidence type="ECO:0000256" key="6">
    <source>
        <dbReference type="ARBA" id="ARBA00022989"/>
    </source>
</evidence>
<dbReference type="GO" id="GO:0006865">
    <property type="term" value="P:amino acid transport"/>
    <property type="evidence" value="ECO:0007669"/>
    <property type="project" value="TreeGrafter"/>
</dbReference>
<keyword evidence="3 8" id="KW-0813">Transport</keyword>
<feature type="domain" description="ABC transmembrane type-1" evidence="9">
    <location>
        <begin position="156"/>
        <end position="350"/>
    </location>
</feature>
<keyword evidence="10" id="KW-0614">Plasmid</keyword>
<dbReference type="InterPro" id="IPR043429">
    <property type="entry name" value="ArtM/GltK/GlnP/TcyL/YhdX-like"/>
</dbReference>
<dbReference type="RefSeq" id="WP_099515583.1">
    <property type="nucleotide sequence ID" value="NZ_CP016619.1"/>
</dbReference>
<keyword evidence="5 8" id="KW-0812">Transmembrane</keyword>
<feature type="transmembrane region" description="Helical" evidence="8">
    <location>
        <begin position="32"/>
        <end position="54"/>
    </location>
</feature>
<evidence type="ECO:0000313" key="10">
    <source>
        <dbReference type="EMBL" id="ANY84716.1"/>
    </source>
</evidence>
<sequence>MGIVTDSSSKSVSPGSVVSPLLRRYFGSPGRGLLSVLLVTFWVWAAWAVFKWAILDATWIAQDRSGCASGGACWAFVVARIDQFLFGFYPPDEHWRPALVLVLPLALFAVAVSDRFQSQRQMMGAAIVLVPIASLALLVGGIPGLPHVSADKWGGLALTIVIAETSFVASMPFAVLLALARRSQMPVISVLATGFIELWRGLPLVAILFMAVILLPLVMPPGFQIGRVEMAITALTIYSAAYLAEVVRGGLQAVPVGQLRAASALGFGYWRTLAYITLPQALGKVLPGIVNSAIALVKDTSYVMIVGLFDFINIVTAALSDPKWLGSPTEAYLFVAAVYWVVCFGLSRWGRSIEIRSARARGVVRS</sequence>
<dbReference type="AlphaFoldDB" id="A0A1B2EXP0"/>
<dbReference type="CDD" id="cd06261">
    <property type="entry name" value="TM_PBP2"/>
    <property type="match status" value="1"/>
</dbReference>
<dbReference type="SUPFAM" id="SSF161098">
    <property type="entry name" value="MetI-like"/>
    <property type="match status" value="1"/>
</dbReference>
<feature type="transmembrane region" description="Helical" evidence="8">
    <location>
        <begin position="302"/>
        <end position="319"/>
    </location>
</feature>
<organism evidence="10">
    <name type="scientific">Microvirga ossetica</name>
    <dbReference type="NCBI Taxonomy" id="1882682"/>
    <lineage>
        <taxon>Bacteria</taxon>
        <taxon>Pseudomonadati</taxon>
        <taxon>Pseudomonadota</taxon>
        <taxon>Alphaproteobacteria</taxon>
        <taxon>Hyphomicrobiales</taxon>
        <taxon>Methylobacteriaceae</taxon>
        <taxon>Microvirga</taxon>
    </lineage>
</organism>
<evidence type="ECO:0000259" key="9">
    <source>
        <dbReference type="PROSITE" id="PS50928"/>
    </source>
</evidence>
<dbReference type="PANTHER" id="PTHR30614:SF41">
    <property type="entry name" value="INNER MEMBRANE AMINO-ACID ABC TRANSPORTER PERMEASE PROTEIN YHDY"/>
    <property type="match status" value="1"/>
</dbReference>
<geneLocation type="plasmid" evidence="10">
    <name>unnamed2</name>
</geneLocation>
<reference evidence="10" key="1">
    <citation type="submission" date="2016-07" db="EMBL/GenBank/DDBJ databases">
        <title>Microvirga ossetica sp. nov. a new species of rhizobia isolated from root nodules of the legume species Vicia alpestris Steven originated from North Ossetia region in the Caucasus.</title>
        <authorList>
            <person name="Safronova V.I."/>
            <person name="Kuznetsova I.G."/>
            <person name="Sazanova A.L."/>
            <person name="Belimov A."/>
            <person name="Andronov E."/>
            <person name="Osledkin Y.S."/>
            <person name="Onishchuk O.P."/>
            <person name="Kurchak O.N."/>
            <person name="Shaposhnikov A.I."/>
            <person name="Willems A."/>
            <person name="Tikhonovich I.A."/>
        </authorList>
    </citation>
    <scope>NUCLEOTIDE SEQUENCE [LARGE SCALE GENOMIC DNA]</scope>
    <source>
        <strain evidence="10">V5/3M</strain>
        <plasmid evidence="10">unnamed2</plasmid>
    </source>
</reference>
<feature type="transmembrane region" description="Helical" evidence="8">
    <location>
        <begin position="201"/>
        <end position="219"/>
    </location>
</feature>
<comment type="similarity">
    <text evidence="2">Belongs to the binding-protein-dependent transport system permease family. HisMQ subfamily.</text>
</comment>
<gene>
    <name evidence="10" type="ORF">BB934_41950</name>
</gene>
<protein>
    <recommendedName>
        <fullName evidence="9">ABC transmembrane type-1 domain-containing protein</fullName>
    </recommendedName>
</protein>
<dbReference type="PANTHER" id="PTHR30614">
    <property type="entry name" value="MEMBRANE COMPONENT OF AMINO ACID ABC TRANSPORTER"/>
    <property type="match status" value="1"/>
</dbReference>
<dbReference type="InterPro" id="IPR000515">
    <property type="entry name" value="MetI-like"/>
</dbReference>
<dbReference type="PROSITE" id="PS50928">
    <property type="entry name" value="ABC_TM1"/>
    <property type="match status" value="1"/>
</dbReference>
<keyword evidence="7 8" id="KW-0472">Membrane</keyword>
<feature type="transmembrane region" description="Helical" evidence="8">
    <location>
        <begin position="331"/>
        <end position="349"/>
    </location>
</feature>
<dbReference type="Pfam" id="PF00528">
    <property type="entry name" value="BPD_transp_1"/>
    <property type="match status" value="1"/>
</dbReference>
<evidence type="ECO:0000256" key="2">
    <source>
        <dbReference type="ARBA" id="ARBA00010072"/>
    </source>
</evidence>
<dbReference type="GO" id="GO:0043190">
    <property type="term" value="C:ATP-binding cassette (ABC) transporter complex"/>
    <property type="evidence" value="ECO:0007669"/>
    <property type="project" value="InterPro"/>
</dbReference>
<feature type="transmembrane region" description="Helical" evidence="8">
    <location>
        <begin position="157"/>
        <end position="180"/>
    </location>
</feature>
<dbReference type="GO" id="GO:0022857">
    <property type="term" value="F:transmembrane transporter activity"/>
    <property type="evidence" value="ECO:0007669"/>
    <property type="project" value="InterPro"/>
</dbReference>
<dbReference type="KEGG" id="moc:BB934_41950"/>
<evidence type="ECO:0000256" key="8">
    <source>
        <dbReference type="RuleBase" id="RU363032"/>
    </source>
</evidence>
<name>A0A1B2EXP0_9HYPH</name>
<dbReference type="Gene3D" id="1.10.3720.10">
    <property type="entry name" value="MetI-like"/>
    <property type="match status" value="1"/>
</dbReference>
<dbReference type="OrthoDB" id="7190458at2"/>
<evidence type="ECO:0000256" key="7">
    <source>
        <dbReference type="ARBA" id="ARBA00023136"/>
    </source>
</evidence>
<dbReference type="InterPro" id="IPR035906">
    <property type="entry name" value="MetI-like_sf"/>
</dbReference>
<keyword evidence="6 8" id="KW-1133">Transmembrane helix</keyword>
<evidence type="ECO:0000256" key="5">
    <source>
        <dbReference type="ARBA" id="ARBA00022692"/>
    </source>
</evidence>